<gene>
    <name evidence="2" type="ORF">GCM10008021_15940</name>
    <name evidence="1" type="ORF">GCM10010914_21700</name>
</gene>
<dbReference type="Proteomes" id="UP000630135">
    <property type="component" value="Unassembled WGS sequence"/>
</dbReference>
<sequence length="116" mass="12691">MFRRGGAEVSMSGTKIAPFFQADDIWESKLVCPACGYDYNHVLPHPFNAPGHDQGAAGWGGRGDLYTLPVWGECGHVWGVQFGFHKGQTFLMAGLLTAKELEYDEALAFVKAQGKK</sequence>
<proteinExistence type="predicted"/>
<reference evidence="3" key="3">
    <citation type="journal article" date="2019" name="Int. J. Syst. Evol. Microbiol.">
        <title>The Global Catalogue of Microorganisms (GCM) 10K type strain sequencing project: providing services to taxonomists for standard genome sequencing and annotation.</title>
        <authorList>
            <consortium name="The Broad Institute Genomics Platform"/>
            <consortium name="The Broad Institute Genome Sequencing Center for Infectious Disease"/>
            <person name="Wu L."/>
            <person name="Ma J."/>
        </authorList>
    </citation>
    <scope>NUCLEOTIDE SEQUENCE [LARGE SCALE GENOMIC DNA]</scope>
    <source>
        <strain evidence="3">CGMCC 1.8884</strain>
    </source>
</reference>
<evidence type="ECO:0000313" key="1">
    <source>
        <dbReference type="EMBL" id="GGI86905.1"/>
    </source>
</evidence>
<organism evidence="1 4">
    <name type="scientific">Deinococcus wulumuqiensis</name>
    <dbReference type="NCBI Taxonomy" id="980427"/>
    <lineage>
        <taxon>Bacteria</taxon>
        <taxon>Thermotogati</taxon>
        <taxon>Deinococcota</taxon>
        <taxon>Deinococci</taxon>
        <taxon>Deinococcales</taxon>
        <taxon>Deinococcaceae</taxon>
        <taxon>Deinococcus</taxon>
    </lineage>
</organism>
<dbReference type="EMBL" id="BMLZ01000018">
    <property type="protein sequence ID" value="GGP29943.1"/>
    <property type="molecule type" value="Genomic_DNA"/>
</dbReference>
<dbReference type="EMBL" id="BMMA01000022">
    <property type="protein sequence ID" value="GGI86905.1"/>
    <property type="molecule type" value="Genomic_DNA"/>
</dbReference>
<dbReference type="Proteomes" id="UP000652720">
    <property type="component" value="Unassembled WGS sequence"/>
</dbReference>
<name>A0AAV4K9Q8_9DEIO</name>
<keyword evidence="3" id="KW-1185">Reference proteome</keyword>
<evidence type="ECO:0000313" key="3">
    <source>
        <dbReference type="Proteomes" id="UP000630135"/>
    </source>
</evidence>
<reference evidence="1" key="4">
    <citation type="submission" date="2023-08" db="EMBL/GenBank/DDBJ databases">
        <authorList>
            <person name="Sun Q."/>
            <person name="Zhou Y."/>
        </authorList>
    </citation>
    <scope>NUCLEOTIDE SEQUENCE</scope>
    <source>
        <strain evidence="2">CGMCC 1.8884</strain>
        <strain evidence="1">CGMCC 1.8885</strain>
    </source>
</reference>
<protein>
    <submittedName>
        <fullName evidence="1">Uncharacterized protein</fullName>
    </submittedName>
</protein>
<dbReference type="AlphaFoldDB" id="A0AAV4K9Q8"/>
<evidence type="ECO:0000313" key="2">
    <source>
        <dbReference type="EMBL" id="GGP29943.1"/>
    </source>
</evidence>
<accession>A0AAV4K9Q8</accession>
<reference evidence="2" key="1">
    <citation type="journal article" date="2014" name="Int. J. Syst. Evol. Microbiol.">
        <title>Complete genome of a new Firmicutes species belonging to the dominant human colonic microbiota ('Ruminococcus bicirculans') reveals two chromosomes and a selective capacity to utilize plant glucans.</title>
        <authorList>
            <consortium name="NISC Comparative Sequencing Program"/>
            <person name="Wegmann U."/>
            <person name="Louis P."/>
            <person name="Goesmann A."/>
            <person name="Henrissat B."/>
            <person name="Duncan S.H."/>
            <person name="Flint H.J."/>
        </authorList>
    </citation>
    <scope>NUCLEOTIDE SEQUENCE</scope>
    <source>
        <strain evidence="2">CGMCC 1.8884</strain>
    </source>
</reference>
<comment type="caution">
    <text evidence="1">The sequence shown here is derived from an EMBL/GenBank/DDBJ whole genome shotgun (WGS) entry which is preliminary data.</text>
</comment>
<evidence type="ECO:0000313" key="4">
    <source>
        <dbReference type="Proteomes" id="UP000652720"/>
    </source>
</evidence>
<reference evidence="1" key="2">
    <citation type="journal article" date="2014" name="Int. J. Syst. Evol. Microbiol.">
        <title>Complete genome sequence of Corynebacterium casei LMG S-19264T (=DSM 44701T), isolated from a smear-ripened cheese.</title>
        <authorList>
            <consortium name="US DOE Joint Genome Institute (JGI-PGF)"/>
            <person name="Walter F."/>
            <person name="Albersmeier A."/>
            <person name="Kalinowski J."/>
            <person name="Ruckert C."/>
        </authorList>
    </citation>
    <scope>NUCLEOTIDE SEQUENCE</scope>
    <source>
        <strain evidence="1">CGMCC 1.8885</strain>
    </source>
</reference>